<organism evidence="1 2">
    <name type="scientific">Miniphocaeibacter halophilus</name>
    <dbReference type="NCBI Taxonomy" id="2931922"/>
    <lineage>
        <taxon>Bacteria</taxon>
        <taxon>Bacillati</taxon>
        <taxon>Bacillota</taxon>
        <taxon>Tissierellia</taxon>
        <taxon>Tissierellales</taxon>
        <taxon>Peptoniphilaceae</taxon>
        <taxon>Miniphocaeibacter</taxon>
    </lineage>
</organism>
<dbReference type="EMBL" id="CP066744">
    <property type="protein sequence ID" value="QQK08191.1"/>
    <property type="molecule type" value="Genomic_DNA"/>
</dbReference>
<reference evidence="1 2" key="1">
    <citation type="journal article" date="2022" name="Int. J. Syst. Evol. Microbiol.">
        <title>Miniphocaeibacter halophilus sp. nov., an ammonium-tolerant acetate-producing bacterium isolated from a biogas system.</title>
        <authorList>
            <person name="Schnurer A."/>
            <person name="Singh A."/>
            <person name="Bi S."/>
            <person name="Qiao W."/>
            <person name="Westerholm M."/>
        </authorList>
    </citation>
    <scope>NUCLEOTIDE SEQUENCE [LARGE SCALE GENOMIC DNA]</scope>
    <source>
        <strain evidence="1 2">AMB_01</strain>
    </source>
</reference>
<name>A0AC61MW95_9FIRM</name>
<gene>
    <name evidence="1" type="ORF">JFY71_01250</name>
</gene>
<proteinExistence type="predicted"/>
<protein>
    <submittedName>
        <fullName evidence="1">TetR/AcrR family transcriptional regulator</fullName>
    </submittedName>
</protein>
<evidence type="ECO:0000313" key="2">
    <source>
        <dbReference type="Proteomes" id="UP000595814"/>
    </source>
</evidence>
<accession>A0AC61MW95</accession>
<evidence type="ECO:0000313" key="1">
    <source>
        <dbReference type="EMBL" id="QQK08191.1"/>
    </source>
</evidence>
<keyword evidence="2" id="KW-1185">Reference proteome</keyword>
<sequence length="207" mass="24158">MKERDAERTKYKILRAAEKLFLENGYDETTIADIVSEIGMTKGAIYHHFKSKMDILLNLFEDRVGKKMEELKPGKNGLEDLRNMFRLSLQSHNIQAIIYSAQVSLKSPELVGKEFFHVLDSAEEVERIIRKGIEDGSIETNYPREIAEITLLYLNMRIGIFLTEFTKKDFMRKMNFSRDMLESMGVPIFTDEIIKDAENLYDFIKKK</sequence>
<dbReference type="Proteomes" id="UP000595814">
    <property type="component" value="Chromosome"/>
</dbReference>